<evidence type="ECO:0000313" key="3">
    <source>
        <dbReference type="Proteomes" id="UP000694005"/>
    </source>
</evidence>
<feature type="compositionally biased region" description="Polar residues" evidence="1">
    <location>
        <begin position="54"/>
        <end position="65"/>
    </location>
</feature>
<evidence type="ECO:0000256" key="1">
    <source>
        <dbReference type="SAM" id="MobiDB-lite"/>
    </source>
</evidence>
<protein>
    <submittedName>
        <fullName evidence="2">Uncharacterized protein</fullName>
    </submittedName>
</protein>
<feature type="compositionally biased region" description="Basic and acidic residues" evidence="1">
    <location>
        <begin position="70"/>
        <end position="80"/>
    </location>
</feature>
<feature type="compositionally biased region" description="Basic residues" evidence="1">
    <location>
        <begin position="130"/>
        <end position="146"/>
    </location>
</feature>
<dbReference type="EMBL" id="LS974621">
    <property type="protein sequence ID" value="CAG7877875.1"/>
    <property type="molecule type" value="Genomic_DNA"/>
</dbReference>
<feature type="region of interest" description="Disordered" evidence="1">
    <location>
        <begin position="1"/>
        <end position="210"/>
    </location>
</feature>
<proteinExistence type="predicted"/>
<dbReference type="Gramene" id="A05p43960.2_BraZ1">
    <property type="protein sequence ID" value="A05p43960.2_BraZ1.CDS"/>
    <property type="gene ID" value="A05g43960.2_BraZ1"/>
</dbReference>
<feature type="compositionally biased region" description="Basic and acidic residues" evidence="1">
    <location>
        <begin position="1"/>
        <end position="12"/>
    </location>
</feature>
<name>A0A8D9GCZ2_BRACM</name>
<dbReference type="AlphaFoldDB" id="A0A8D9GCZ2"/>
<organism evidence="2 3">
    <name type="scientific">Brassica campestris</name>
    <name type="common">Field mustard</name>
    <dbReference type="NCBI Taxonomy" id="3711"/>
    <lineage>
        <taxon>Eukaryota</taxon>
        <taxon>Viridiplantae</taxon>
        <taxon>Streptophyta</taxon>
        <taxon>Embryophyta</taxon>
        <taxon>Tracheophyta</taxon>
        <taxon>Spermatophyta</taxon>
        <taxon>Magnoliopsida</taxon>
        <taxon>eudicotyledons</taxon>
        <taxon>Gunneridae</taxon>
        <taxon>Pentapetalae</taxon>
        <taxon>rosids</taxon>
        <taxon>malvids</taxon>
        <taxon>Brassicales</taxon>
        <taxon>Brassicaceae</taxon>
        <taxon>Brassiceae</taxon>
        <taxon>Brassica</taxon>
    </lineage>
</organism>
<reference evidence="2 3" key="1">
    <citation type="submission" date="2021-07" db="EMBL/GenBank/DDBJ databases">
        <authorList>
            <consortium name="Genoscope - CEA"/>
            <person name="William W."/>
        </authorList>
    </citation>
    <scope>NUCLEOTIDE SEQUENCE [LARGE SCALE GENOMIC DNA]</scope>
</reference>
<accession>A0A8D9GCZ2</accession>
<gene>
    <name evidence="2" type="ORF">BRAPAZ1V2_A05P43960.2</name>
</gene>
<feature type="compositionally biased region" description="Basic residues" evidence="1">
    <location>
        <begin position="156"/>
        <end position="167"/>
    </location>
</feature>
<sequence>MTCTKTKPECRDRRRQRGIACNSRQAGAIDDTTPSTRSESTRAGTKTKKPTHDNFFTLNAPTTKHQPLKPLEHKRRETSPTRHQAKVKPTRRRSTPPGKHRRNKKHGKNRSRAEEPIYGNTRRQILEGRRRSKRKTKNGHLSNPKRRQTDLSLPSKPRRSSSRRRHPPTTNPHEQAIRSEKTAEKPEATHISAWRSEQSRVQREKRGIRK</sequence>
<feature type="non-terminal residue" evidence="2">
    <location>
        <position position="210"/>
    </location>
</feature>
<feature type="compositionally biased region" description="Basic and acidic residues" evidence="1">
    <location>
        <begin position="197"/>
        <end position="210"/>
    </location>
</feature>
<dbReference type="Proteomes" id="UP000694005">
    <property type="component" value="Chromosome A05"/>
</dbReference>
<feature type="compositionally biased region" description="Basic and acidic residues" evidence="1">
    <location>
        <begin position="175"/>
        <end position="188"/>
    </location>
</feature>
<evidence type="ECO:0000313" key="2">
    <source>
        <dbReference type="EMBL" id="CAG7877875.1"/>
    </source>
</evidence>
<feature type="compositionally biased region" description="Basic residues" evidence="1">
    <location>
        <begin position="83"/>
        <end position="110"/>
    </location>
</feature>
<feature type="compositionally biased region" description="Polar residues" evidence="1">
    <location>
        <begin position="32"/>
        <end position="44"/>
    </location>
</feature>